<protein>
    <submittedName>
        <fullName evidence="4">Benzoate-CoA ligase</fullName>
        <ecNumber evidence="4">6.2.1.25</ecNumber>
    </submittedName>
</protein>
<evidence type="ECO:0000313" key="4">
    <source>
        <dbReference type="EMBL" id="MBM7589158.1"/>
    </source>
</evidence>
<dbReference type="RefSeq" id="WP_204516894.1">
    <property type="nucleotide sequence ID" value="NZ_BAABIN010000015.1"/>
</dbReference>
<dbReference type="Proteomes" id="UP000717624">
    <property type="component" value="Unassembled WGS sequence"/>
</dbReference>
<dbReference type="GO" id="GO:0018858">
    <property type="term" value="F:benzoate-CoA ligase activity"/>
    <property type="evidence" value="ECO:0007669"/>
    <property type="project" value="UniProtKB-EC"/>
</dbReference>
<dbReference type="PANTHER" id="PTHR43352">
    <property type="entry name" value="ACETYL-COA SYNTHETASE"/>
    <property type="match status" value="1"/>
</dbReference>
<dbReference type="Pfam" id="PF13193">
    <property type="entry name" value="AMP-binding_C"/>
    <property type="match status" value="1"/>
</dbReference>
<organism evidence="4 5">
    <name type="scientific">Brevibacillus fulvus</name>
    <dbReference type="NCBI Taxonomy" id="1125967"/>
    <lineage>
        <taxon>Bacteria</taxon>
        <taxon>Bacillati</taxon>
        <taxon>Bacillota</taxon>
        <taxon>Bacilli</taxon>
        <taxon>Bacillales</taxon>
        <taxon>Paenibacillaceae</taxon>
        <taxon>Brevibacillus</taxon>
    </lineage>
</organism>
<evidence type="ECO:0000313" key="5">
    <source>
        <dbReference type="Proteomes" id="UP000717624"/>
    </source>
</evidence>
<dbReference type="AlphaFoldDB" id="A0A939BR69"/>
<dbReference type="Pfam" id="PF00501">
    <property type="entry name" value="AMP-binding"/>
    <property type="match status" value="1"/>
</dbReference>
<dbReference type="Gene3D" id="3.40.50.12780">
    <property type="entry name" value="N-terminal domain of ligase-like"/>
    <property type="match status" value="1"/>
</dbReference>
<sequence length="522" mass="58841">MRDLRGIGSPYNAADRFVDEQVKNGLGSKIAIYYKDQTVTYQQLQERMNQVGNALKQLGIGMENRILLVCPDRPEFFASFLGSIKIGAVPIPVNTMMSPSDYEYFLNNSRAKAVILHEENWAKIRHLRARFVYLEHIIVICESAVIKEEDILDFHSMIEQQPTTLEAVHTESFDSAFWLYSSGSTGNPKGTIHLQHDMECAFQSFARQVLQMNEQDITFSASKLYFAYGLGNGMYFPLGAGCSTVLLDEKPTPENIFATIERYRPTIFFGVPTLYGSLLEYAERSPRSFDLSSLRICVSAGEALPGSFLRKWKQLYGVDILDGIGSTEALHIYISNTIGNVREGSTGKIVPGFEAKIVNEAGVRVPPNEIGELLIKGDSIAQGYWGLHEENKRKFNGEWYYTGDKYLMDSDGYYWYCGRSDDMMKVGGIWVSPIELENALLKHEAVLEAAVVGVKLDNDLETPKAYIVLREGYTPDEQLKAELQAFAKRELAAYKYPRMIEFIDALPKTATGKIQRFKLRTG</sequence>
<dbReference type="InterPro" id="IPR011957">
    <property type="entry name" value="Benz_CoA_lig"/>
</dbReference>
<name>A0A939BR69_9BACL</name>
<dbReference type="NCBIfam" id="TIGR02262">
    <property type="entry name" value="benz_CoA_lig"/>
    <property type="match status" value="1"/>
</dbReference>
<gene>
    <name evidence="4" type="ORF">JOD01_000756</name>
</gene>
<dbReference type="EC" id="6.2.1.25" evidence="4"/>
<keyword evidence="5" id="KW-1185">Reference proteome</keyword>
<reference evidence="4" key="1">
    <citation type="submission" date="2021-01" db="EMBL/GenBank/DDBJ databases">
        <title>Genomic Encyclopedia of Type Strains, Phase IV (KMG-IV): sequencing the most valuable type-strain genomes for metagenomic binning, comparative biology and taxonomic classification.</title>
        <authorList>
            <person name="Goeker M."/>
        </authorList>
    </citation>
    <scope>NUCLEOTIDE SEQUENCE</scope>
    <source>
        <strain evidence="4">DSM 25523</strain>
    </source>
</reference>
<dbReference type="InterPro" id="IPR000873">
    <property type="entry name" value="AMP-dep_synth/lig_dom"/>
</dbReference>
<evidence type="ECO:0000259" key="3">
    <source>
        <dbReference type="Pfam" id="PF13193"/>
    </source>
</evidence>
<dbReference type="InterPro" id="IPR025110">
    <property type="entry name" value="AMP-bd_C"/>
</dbReference>
<evidence type="ECO:0000256" key="1">
    <source>
        <dbReference type="ARBA" id="ARBA00022598"/>
    </source>
</evidence>
<proteinExistence type="predicted"/>
<dbReference type="InterPro" id="IPR045851">
    <property type="entry name" value="AMP-bd_C_sf"/>
</dbReference>
<comment type="caution">
    <text evidence="4">The sequence shown here is derived from an EMBL/GenBank/DDBJ whole genome shotgun (WGS) entry which is preliminary data.</text>
</comment>
<dbReference type="GO" id="GO:0005524">
    <property type="term" value="F:ATP binding"/>
    <property type="evidence" value="ECO:0007669"/>
    <property type="project" value="InterPro"/>
</dbReference>
<keyword evidence="1 4" id="KW-0436">Ligase</keyword>
<dbReference type="PANTHER" id="PTHR43352:SF1">
    <property type="entry name" value="ANTHRANILATE--COA LIGASE"/>
    <property type="match status" value="1"/>
</dbReference>
<feature type="domain" description="AMP-binding enzyme C-terminal" evidence="3">
    <location>
        <begin position="435"/>
        <end position="513"/>
    </location>
</feature>
<dbReference type="GO" id="GO:0044550">
    <property type="term" value="P:secondary metabolite biosynthetic process"/>
    <property type="evidence" value="ECO:0007669"/>
    <property type="project" value="TreeGrafter"/>
</dbReference>
<accession>A0A939BR69</accession>
<dbReference type="EMBL" id="JAFBEB010000002">
    <property type="protein sequence ID" value="MBM7589158.1"/>
    <property type="molecule type" value="Genomic_DNA"/>
</dbReference>
<dbReference type="Gene3D" id="3.30.300.30">
    <property type="match status" value="1"/>
</dbReference>
<dbReference type="InterPro" id="IPR042099">
    <property type="entry name" value="ANL_N_sf"/>
</dbReference>
<feature type="domain" description="AMP-dependent synthetase/ligase" evidence="2">
    <location>
        <begin position="26"/>
        <end position="385"/>
    </location>
</feature>
<dbReference type="SUPFAM" id="SSF56801">
    <property type="entry name" value="Acetyl-CoA synthetase-like"/>
    <property type="match status" value="1"/>
</dbReference>
<evidence type="ECO:0000259" key="2">
    <source>
        <dbReference type="Pfam" id="PF00501"/>
    </source>
</evidence>